<proteinExistence type="predicted"/>
<dbReference type="EMBL" id="BQNB010010337">
    <property type="protein sequence ID" value="GJS75910.1"/>
    <property type="molecule type" value="Genomic_DNA"/>
</dbReference>
<organism evidence="1 2">
    <name type="scientific">Tanacetum coccineum</name>
    <dbReference type="NCBI Taxonomy" id="301880"/>
    <lineage>
        <taxon>Eukaryota</taxon>
        <taxon>Viridiplantae</taxon>
        <taxon>Streptophyta</taxon>
        <taxon>Embryophyta</taxon>
        <taxon>Tracheophyta</taxon>
        <taxon>Spermatophyta</taxon>
        <taxon>Magnoliopsida</taxon>
        <taxon>eudicotyledons</taxon>
        <taxon>Gunneridae</taxon>
        <taxon>Pentapetalae</taxon>
        <taxon>asterids</taxon>
        <taxon>campanulids</taxon>
        <taxon>Asterales</taxon>
        <taxon>Asteraceae</taxon>
        <taxon>Asteroideae</taxon>
        <taxon>Anthemideae</taxon>
        <taxon>Anthemidinae</taxon>
        <taxon>Tanacetum</taxon>
    </lineage>
</organism>
<sequence length="399" mass="45059">MGADGFWLSEDNFGSSCVHGFTNGEDMVICLGWMLRFWTITGGHDSYNGDQFFPSSHKLERRAIIMGVFKSWTYDETDLVVFNVSSARCFDRFIVSSGLEDRQLERLVSLNVLVRSVYSFEGSFVLILVDSFSACYQIWLMVGRVFDSWLEDNGGCLSLAFDSHATCIEFPTNMIEFIDKDFGKGKRFDDYLLIGMDLKRLQRAEPVFCEQEVDGLDRDSFRGTKLFRASRLELVAENMSPGPDGFVFEFFRTYWSLVGADFCDAGSSIFLSPGPKRRVEDYGIYRSKSTTVVVLRIERSSFLGTICALASKLNGCGLGVQVTWLADGPALSLSRFPLCLLFELDRMNCGLINVSFLRSRFFSPGVDLGFVGEMRVQWLKYQKLYDDLFSSGCSQRAGV</sequence>
<gene>
    <name evidence="1" type="ORF">Tco_0725791</name>
</gene>
<accession>A0ABQ4YG39</accession>
<protein>
    <submittedName>
        <fullName evidence="1">Uncharacterized protein</fullName>
    </submittedName>
</protein>
<name>A0ABQ4YG39_9ASTR</name>
<reference evidence="1" key="1">
    <citation type="journal article" date="2022" name="Int. J. Mol. Sci.">
        <title>Draft Genome of Tanacetum Coccineum: Genomic Comparison of Closely Related Tanacetum-Family Plants.</title>
        <authorList>
            <person name="Yamashiro T."/>
            <person name="Shiraishi A."/>
            <person name="Nakayama K."/>
            <person name="Satake H."/>
        </authorList>
    </citation>
    <scope>NUCLEOTIDE SEQUENCE</scope>
</reference>
<keyword evidence="2" id="KW-1185">Reference proteome</keyword>
<comment type="caution">
    <text evidence="1">The sequence shown here is derived from an EMBL/GenBank/DDBJ whole genome shotgun (WGS) entry which is preliminary data.</text>
</comment>
<reference evidence="1" key="2">
    <citation type="submission" date="2022-01" db="EMBL/GenBank/DDBJ databases">
        <authorList>
            <person name="Yamashiro T."/>
            <person name="Shiraishi A."/>
            <person name="Satake H."/>
            <person name="Nakayama K."/>
        </authorList>
    </citation>
    <scope>NUCLEOTIDE SEQUENCE</scope>
</reference>
<evidence type="ECO:0000313" key="2">
    <source>
        <dbReference type="Proteomes" id="UP001151760"/>
    </source>
</evidence>
<evidence type="ECO:0000313" key="1">
    <source>
        <dbReference type="EMBL" id="GJS75910.1"/>
    </source>
</evidence>
<dbReference type="Proteomes" id="UP001151760">
    <property type="component" value="Unassembled WGS sequence"/>
</dbReference>